<dbReference type="InterPro" id="IPR005508">
    <property type="entry name" value="At2g31720-like"/>
</dbReference>
<dbReference type="PANTHER" id="PTHR31541:SF56">
    <property type="entry name" value="DOMAIN PROTEIN, PUTATIVE (DUF313)-RELATED"/>
    <property type="match status" value="1"/>
</dbReference>
<keyword evidence="3" id="KW-0238">DNA-binding</keyword>
<gene>
    <name evidence="7" type="primary">LOC108853519</name>
</gene>
<dbReference type="GO" id="GO:0003677">
    <property type="term" value="F:DNA binding"/>
    <property type="evidence" value="ECO:0007669"/>
    <property type="project" value="UniProtKB-KW"/>
</dbReference>
<dbReference type="KEGG" id="rsz:108853519"/>
<dbReference type="CDD" id="cd10017">
    <property type="entry name" value="B3_DNA"/>
    <property type="match status" value="1"/>
</dbReference>
<keyword evidence="6" id="KW-1185">Reference proteome</keyword>
<comment type="subcellular location">
    <subcellularLocation>
        <location evidence="1">Nucleus</location>
    </subcellularLocation>
</comment>
<dbReference type="SUPFAM" id="SSF101936">
    <property type="entry name" value="DNA-binding pseudobarrel domain"/>
    <property type="match status" value="1"/>
</dbReference>
<reference evidence="7" key="2">
    <citation type="submission" date="2025-08" db="UniProtKB">
        <authorList>
            <consortium name="RefSeq"/>
        </authorList>
    </citation>
    <scope>IDENTIFICATION</scope>
    <source>
        <tissue evidence="7">Leaf</tissue>
    </source>
</reference>
<dbReference type="Pfam" id="PF03754">
    <property type="entry name" value="At2g31720-like"/>
    <property type="match status" value="1"/>
</dbReference>
<organism evidence="6 7">
    <name type="scientific">Raphanus sativus</name>
    <name type="common">Radish</name>
    <name type="synonym">Raphanus raphanistrum var. sativus</name>
    <dbReference type="NCBI Taxonomy" id="3726"/>
    <lineage>
        <taxon>Eukaryota</taxon>
        <taxon>Viridiplantae</taxon>
        <taxon>Streptophyta</taxon>
        <taxon>Embryophyta</taxon>
        <taxon>Tracheophyta</taxon>
        <taxon>Spermatophyta</taxon>
        <taxon>Magnoliopsida</taxon>
        <taxon>eudicotyledons</taxon>
        <taxon>Gunneridae</taxon>
        <taxon>Pentapetalae</taxon>
        <taxon>rosids</taxon>
        <taxon>malvids</taxon>
        <taxon>Brassicales</taxon>
        <taxon>Brassicaceae</taxon>
        <taxon>Brassiceae</taxon>
        <taxon>Raphanus</taxon>
    </lineage>
</organism>
<dbReference type="PANTHER" id="PTHR31541">
    <property type="entry name" value="B3 DOMAIN PLANT PROTEIN-RELATED"/>
    <property type="match status" value="1"/>
</dbReference>
<proteinExistence type="predicted"/>
<evidence type="ECO:0000256" key="1">
    <source>
        <dbReference type="ARBA" id="ARBA00004123"/>
    </source>
</evidence>
<evidence type="ECO:0000256" key="4">
    <source>
        <dbReference type="ARBA" id="ARBA00023163"/>
    </source>
</evidence>
<name>A0A6J0ND24_RAPSA</name>
<evidence type="ECO:0000313" key="6">
    <source>
        <dbReference type="Proteomes" id="UP000504610"/>
    </source>
</evidence>
<dbReference type="InterPro" id="IPR003340">
    <property type="entry name" value="B3_DNA-bd"/>
</dbReference>
<sequence length="204" mass="23564">MSSKESIPMVKSDDHKFWKLDMLAEISEKVLEEKERAIGTTVKYSSTPPKWLMKVMMEKENAHAHDPKLIIEKKLHASDLSKFQSRLSMPINQLRSSDFLTEEETALLQKQPDQVNDPKESVSVVLVDPRSERHEVDLRRWKMGAYWNYVVVGGWNKVIESNNFEVDDVTKIWSFRYGGGKLCLALSPLVRDSKYSGQSSSRRF</sequence>
<dbReference type="AlphaFoldDB" id="A0A6J0ND24"/>
<evidence type="ECO:0000256" key="3">
    <source>
        <dbReference type="ARBA" id="ARBA00023125"/>
    </source>
</evidence>
<protein>
    <submittedName>
        <fullName evidence="7">B3 domain-containing protein At2g31420-like</fullName>
    </submittedName>
</protein>
<evidence type="ECO:0000313" key="7">
    <source>
        <dbReference type="RefSeq" id="XP_018482435.1"/>
    </source>
</evidence>
<accession>A0A6J0ND24</accession>
<evidence type="ECO:0000256" key="5">
    <source>
        <dbReference type="ARBA" id="ARBA00023242"/>
    </source>
</evidence>
<dbReference type="Proteomes" id="UP000504610">
    <property type="component" value="Chromosome 4"/>
</dbReference>
<dbReference type="OrthoDB" id="1080602at2759"/>
<keyword evidence="4" id="KW-0804">Transcription</keyword>
<dbReference type="GO" id="GO:0005634">
    <property type="term" value="C:nucleus"/>
    <property type="evidence" value="ECO:0007669"/>
    <property type="project" value="UniProtKB-SubCell"/>
</dbReference>
<keyword evidence="5" id="KW-0539">Nucleus</keyword>
<dbReference type="Gene3D" id="2.40.330.10">
    <property type="entry name" value="DNA-binding pseudobarrel domain"/>
    <property type="match status" value="1"/>
</dbReference>
<reference evidence="6" key="1">
    <citation type="journal article" date="2019" name="Database">
        <title>The radish genome database (RadishGD): an integrated information resource for radish genomics.</title>
        <authorList>
            <person name="Yu H.J."/>
            <person name="Baek S."/>
            <person name="Lee Y.J."/>
            <person name="Cho A."/>
            <person name="Mun J.H."/>
        </authorList>
    </citation>
    <scope>NUCLEOTIDE SEQUENCE [LARGE SCALE GENOMIC DNA]</scope>
    <source>
        <strain evidence="6">cv. WK10039</strain>
    </source>
</reference>
<dbReference type="InterPro" id="IPR015300">
    <property type="entry name" value="DNA-bd_pseudobarrel_sf"/>
</dbReference>
<dbReference type="GeneID" id="108853519"/>
<keyword evidence="2" id="KW-0805">Transcription regulation</keyword>
<dbReference type="RefSeq" id="XP_018482435.1">
    <property type="nucleotide sequence ID" value="XM_018626933.2"/>
</dbReference>
<evidence type="ECO:0000256" key="2">
    <source>
        <dbReference type="ARBA" id="ARBA00023015"/>
    </source>
</evidence>